<name>A0ABX0LDF9_9BURK</name>
<comment type="similarity">
    <text evidence="2">Belongs to the type III secretion exporter family.</text>
</comment>
<evidence type="ECO:0000256" key="1">
    <source>
        <dbReference type="ARBA" id="ARBA00004651"/>
    </source>
</evidence>
<evidence type="ECO:0000313" key="11">
    <source>
        <dbReference type="Proteomes" id="UP000785613"/>
    </source>
</evidence>
<organism evidence="10 11">
    <name type="scientific">Massilia rubra</name>
    <dbReference type="NCBI Taxonomy" id="2607910"/>
    <lineage>
        <taxon>Bacteria</taxon>
        <taxon>Pseudomonadati</taxon>
        <taxon>Pseudomonadota</taxon>
        <taxon>Betaproteobacteria</taxon>
        <taxon>Burkholderiales</taxon>
        <taxon>Oxalobacteraceae</taxon>
        <taxon>Telluria group</taxon>
        <taxon>Massilia</taxon>
    </lineage>
</organism>
<comment type="subcellular location">
    <subcellularLocation>
        <location evidence="1">Cell membrane</location>
        <topology evidence="1">Multi-pass membrane protein</topology>
    </subcellularLocation>
</comment>
<dbReference type="PANTHER" id="PTHR30531">
    <property type="entry name" value="FLAGELLAR BIOSYNTHETIC PROTEIN FLHB"/>
    <property type="match status" value="1"/>
</dbReference>
<evidence type="ECO:0000256" key="8">
    <source>
        <dbReference type="SAM" id="MobiDB-lite"/>
    </source>
</evidence>
<dbReference type="Proteomes" id="UP000785613">
    <property type="component" value="Unassembled WGS sequence"/>
</dbReference>
<keyword evidence="7 9" id="KW-0472">Membrane</keyword>
<evidence type="ECO:0000256" key="9">
    <source>
        <dbReference type="SAM" id="Phobius"/>
    </source>
</evidence>
<sequence length="368" mass="40235">MSDDKTEQPTDKKLSDARDKGQVAMSRDLARVSMLIVVAELALATEPQWHAALDALFELALRQVGRPFHDAVPAMLGAAGTLLLGVFAVFFVLCPVVAFCAHWGQFGVLIAPGSLTPSIDKLNPVNGVKQLFAKKKLGELLMALAKAIGLALMIWAMVRKQLPSILQMASGEPKDIYFGFIALLRMVLHPVVGMCLVLAVIDFALQKYFHVKSLMMDMEEIKREYKESEGDPHVKQARKGLAQQWASESAPARTAGANAVVVNPTHFAVALFYDPGQTPAPLLLAKGKDEVAQAMIREARAHAIPVIRHVWLARTLYATGKADHYVPRASYESVAQVYAVVQELMEQDDSGREVELESRGEPPPSHAP</sequence>
<dbReference type="InterPro" id="IPR006307">
    <property type="entry name" value="BsaZ-like"/>
</dbReference>
<proteinExistence type="inferred from homology"/>
<feature type="transmembrane region" description="Helical" evidence="9">
    <location>
        <begin position="74"/>
        <end position="101"/>
    </location>
</feature>
<evidence type="ECO:0000256" key="3">
    <source>
        <dbReference type="ARBA" id="ARBA00022475"/>
    </source>
</evidence>
<evidence type="ECO:0000256" key="5">
    <source>
        <dbReference type="ARBA" id="ARBA00022989"/>
    </source>
</evidence>
<reference evidence="10 11" key="1">
    <citation type="submission" date="2019-09" db="EMBL/GenBank/DDBJ databases">
        <title>Taxonomy of Antarctic Massilia spp.: description of Massilia rubra sp. nov., Massilia aquatica sp. nov., Massilia mucilaginosa sp. nov., Massilia frigida sp. nov. isolated from streams, lakes and regoliths.</title>
        <authorList>
            <person name="Holochova P."/>
            <person name="Sedlacek I."/>
            <person name="Kralova S."/>
            <person name="Maslanova I."/>
            <person name="Busse H.-J."/>
            <person name="Stankova E."/>
            <person name="Vrbovska V."/>
            <person name="Kovarovic V."/>
            <person name="Bartak M."/>
            <person name="Svec P."/>
            <person name="Pantucek R."/>
        </authorList>
    </citation>
    <scope>NUCLEOTIDE SEQUENCE [LARGE SCALE GENOMIC DNA]</scope>
    <source>
        <strain evidence="10 11">CCM 8692</strain>
    </source>
</reference>
<comment type="caution">
    <text evidence="10">The sequence shown here is derived from an EMBL/GenBank/DDBJ whole genome shotgun (WGS) entry which is preliminary data.</text>
</comment>
<feature type="compositionally biased region" description="Basic and acidic residues" evidence="8">
    <location>
        <begin position="349"/>
        <end position="360"/>
    </location>
</feature>
<keyword evidence="11" id="KW-1185">Reference proteome</keyword>
<evidence type="ECO:0000256" key="7">
    <source>
        <dbReference type="ARBA" id="ARBA00023136"/>
    </source>
</evidence>
<dbReference type="RefSeq" id="WP_167221678.1">
    <property type="nucleotide sequence ID" value="NZ_VUYU01000002.1"/>
</dbReference>
<dbReference type="InterPro" id="IPR029025">
    <property type="entry name" value="T3SS_substrate_exporter_C"/>
</dbReference>
<dbReference type="Pfam" id="PF01312">
    <property type="entry name" value="Bac_export_2"/>
    <property type="match status" value="1"/>
</dbReference>
<dbReference type="Gene3D" id="3.40.1690.10">
    <property type="entry name" value="secretion proteins EscU"/>
    <property type="match status" value="1"/>
</dbReference>
<keyword evidence="3" id="KW-1003">Cell membrane</keyword>
<evidence type="ECO:0000313" key="10">
    <source>
        <dbReference type="EMBL" id="NHZ32678.1"/>
    </source>
</evidence>
<dbReference type="InterPro" id="IPR006135">
    <property type="entry name" value="T3SS_substrate_exporter"/>
</dbReference>
<feature type="region of interest" description="Disordered" evidence="8">
    <location>
        <begin position="348"/>
        <end position="368"/>
    </location>
</feature>
<evidence type="ECO:0000256" key="4">
    <source>
        <dbReference type="ARBA" id="ARBA00022692"/>
    </source>
</evidence>
<evidence type="ECO:0000256" key="2">
    <source>
        <dbReference type="ARBA" id="ARBA00010690"/>
    </source>
</evidence>
<feature type="transmembrane region" description="Helical" evidence="9">
    <location>
        <begin position="178"/>
        <end position="205"/>
    </location>
</feature>
<dbReference type="NCBIfam" id="TIGR01404">
    <property type="entry name" value="FlhB_rel_III"/>
    <property type="match status" value="1"/>
</dbReference>
<gene>
    <name evidence="10" type="ORF">F0185_03615</name>
</gene>
<keyword evidence="4 9" id="KW-0812">Transmembrane</keyword>
<evidence type="ECO:0000256" key="6">
    <source>
        <dbReference type="ARBA" id="ARBA00023026"/>
    </source>
</evidence>
<protein>
    <submittedName>
        <fullName evidence="10">EscU/YscU/HrcU family type III secretion system export apparatus switch protein</fullName>
    </submittedName>
</protein>
<dbReference type="PRINTS" id="PR00950">
    <property type="entry name" value="TYPE3IMSPROT"/>
</dbReference>
<accession>A0ABX0LDF9</accession>
<dbReference type="EMBL" id="VUYU01000002">
    <property type="protein sequence ID" value="NHZ32678.1"/>
    <property type="molecule type" value="Genomic_DNA"/>
</dbReference>
<dbReference type="SUPFAM" id="SSF160544">
    <property type="entry name" value="EscU C-terminal domain-like"/>
    <property type="match status" value="1"/>
</dbReference>
<feature type="transmembrane region" description="Helical" evidence="9">
    <location>
        <begin position="140"/>
        <end position="158"/>
    </location>
</feature>
<keyword evidence="6" id="KW-0843">Virulence</keyword>
<dbReference type="PANTHER" id="PTHR30531:SF14">
    <property type="entry name" value="SURFACE PRESENTATION OF ANTIGENS PROTEIN SPAS"/>
    <property type="match status" value="1"/>
</dbReference>
<keyword evidence="5 9" id="KW-1133">Transmembrane helix</keyword>